<evidence type="ECO:0008006" key="5">
    <source>
        <dbReference type="Google" id="ProtNLM"/>
    </source>
</evidence>
<dbReference type="PaxDb" id="3635-A0A1U8J1K3"/>
<gene>
    <name evidence="4" type="primary">LOC107902576</name>
</gene>
<name>A0A1U8J1K3_GOSHI</name>
<sequence length="352" mass="40501">MESDFAGLSIDDDDEEILQSQGEVESVSEEEILSLVGCFLTASIIHYPAMKSTMANLWHPVKGVQIRDLGEKRYIFKFFHIMDMERVLKGSPWTFNNHLLVLHKLCRGEDPLRIPLISASFWVQVHDVPISFYSENLAIQLGNFIGIFQEYDSANLGKENMNYMRITIQIDIRLPLKRKKQVNFQNKYSYVRFKYERLTLFCFYCGRLGHNDSFCEIKMEAGVEIGEMGWDLSLRTQSRRAQAMSSVWLREKGGFPDGNKGDKLRGNRDWRMARKFESNLDPNLGFNLEGNGVSSGLGGMRKIVDNNHMAMEHDLESEVVICEEGKKRVRGEIKESNEMGGRNKKVEVNHLL</sequence>
<organism evidence="3 4">
    <name type="scientific">Gossypium hirsutum</name>
    <name type="common">Upland cotton</name>
    <name type="synonym">Gossypium mexicanum</name>
    <dbReference type="NCBI Taxonomy" id="3635"/>
    <lineage>
        <taxon>Eukaryota</taxon>
        <taxon>Viridiplantae</taxon>
        <taxon>Streptophyta</taxon>
        <taxon>Embryophyta</taxon>
        <taxon>Tracheophyta</taxon>
        <taxon>Spermatophyta</taxon>
        <taxon>Magnoliopsida</taxon>
        <taxon>eudicotyledons</taxon>
        <taxon>Gunneridae</taxon>
        <taxon>Pentapetalae</taxon>
        <taxon>rosids</taxon>
        <taxon>malvids</taxon>
        <taxon>Malvales</taxon>
        <taxon>Malvaceae</taxon>
        <taxon>Malvoideae</taxon>
        <taxon>Gossypium</taxon>
    </lineage>
</organism>
<dbReference type="InterPro" id="IPR025558">
    <property type="entry name" value="DUF4283"/>
</dbReference>
<dbReference type="RefSeq" id="XP_016684222.1">
    <property type="nucleotide sequence ID" value="XM_016828733.1"/>
</dbReference>
<evidence type="ECO:0000313" key="4">
    <source>
        <dbReference type="RefSeq" id="XP_016684222.1"/>
    </source>
</evidence>
<evidence type="ECO:0000313" key="3">
    <source>
        <dbReference type="Proteomes" id="UP000818029"/>
    </source>
</evidence>
<proteinExistence type="predicted"/>
<reference evidence="4" key="2">
    <citation type="submission" date="2025-08" db="UniProtKB">
        <authorList>
            <consortium name="RefSeq"/>
        </authorList>
    </citation>
    <scope>IDENTIFICATION</scope>
</reference>
<protein>
    <recommendedName>
        <fullName evidence="5">Nucleolin-like</fullName>
    </recommendedName>
</protein>
<dbReference type="AlphaFoldDB" id="A0A1U8J1K3"/>
<dbReference type="PANTHER" id="PTHR31286:SF153">
    <property type="entry name" value="DUF4283 DOMAIN PROTEIN"/>
    <property type="match status" value="1"/>
</dbReference>
<dbReference type="Pfam" id="PF14392">
    <property type="entry name" value="zf-CCHC_4"/>
    <property type="match status" value="1"/>
</dbReference>
<keyword evidence="3" id="KW-1185">Reference proteome</keyword>
<dbReference type="GeneID" id="107902576"/>
<dbReference type="InterPro" id="IPR040256">
    <property type="entry name" value="At4g02000-like"/>
</dbReference>
<dbReference type="KEGG" id="ghi:107902576"/>
<evidence type="ECO:0000259" key="2">
    <source>
        <dbReference type="Pfam" id="PF14392"/>
    </source>
</evidence>
<feature type="domain" description="Zinc knuckle CX2CX4HX4C" evidence="2">
    <location>
        <begin position="170"/>
        <end position="216"/>
    </location>
</feature>
<dbReference type="Proteomes" id="UP000818029">
    <property type="component" value="Chromosome D05"/>
</dbReference>
<evidence type="ECO:0000259" key="1">
    <source>
        <dbReference type="Pfam" id="PF14111"/>
    </source>
</evidence>
<accession>A0A1U8J1K3</accession>
<dbReference type="STRING" id="3635.A0A1U8J1K3"/>
<dbReference type="OrthoDB" id="1707487at2759"/>
<dbReference type="InterPro" id="IPR025836">
    <property type="entry name" value="Zn_knuckle_CX2CX4HX4C"/>
</dbReference>
<dbReference type="PANTHER" id="PTHR31286">
    <property type="entry name" value="GLYCINE-RICH CELL WALL STRUCTURAL PROTEIN 1.8-LIKE"/>
    <property type="match status" value="1"/>
</dbReference>
<reference evidence="3" key="1">
    <citation type="journal article" date="2020" name="Nat. Genet.">
        <title>Genomic diversifications of five Gossypium allopolyploid species and their impact on cotton improvement.</title>
        <authorList>
            <person name="Chen Z.J."/>
            <person name="Sreedasyam A."/>
            <person name="Ando A."/>
            <person name="Song Q."/>
            <person name="De Santiago L.M."/>
            <person name="Hulse-Kemp A.M."/>
            <person name="Ding M."/>
            <person name="Ye W."/>
            <person name="Kirkbride R.C."/>
            <person name="Jenkins J."/>
            <person name="Plott C."/>
            <person name="Lovell J."/>
            <person name="Lin Y.M."/>
            <person name="Vaughn R."/>
            <person name="Liu B."/>
            <person name="Simpson S."/>
            <person name="Scheffler B.E."/>
            <person name="Wen L."/>
            <person name="Saski C.A."/>
            <person name="Grover C.E."/>
            <person name="Hu G."/>
            <person name="Conover J.L."/>
            <person name="Carlson J.W."/>
            <person name="Shu S."/>
            <person name="Boston L.B."/>
            <person name="Williams M."/>
            <person name="Peterson D.G."/>
            <person name="McGee K."/>
            <person name="Jones D.C."/>
            <person name="Wendel J.F."/>
            <person name="Stelly D.M."/>
            <person name="Grimwood J."/>
            <person name="Schmutz J."/>
        </authorList>
    </citation>
    <scope>NUCLEOTIDE SEQUENCE [LARGE SCALE GENOMIC DNA]</scope>
    <source>
        <strain evidence="3">cv. TM-1</strain>
    </source>
</reference>
<feature type="domain" description="DUF4283" evidence="1">
    <location>
        <begin position="33"/>
        <end position="110"/>
    </location>
</feature>
<dbReference type="Pfam" id="PF14111">
    <property type="entry name" value="DUF4283"/>
    <property type="match status" value="1"/>
</dbReference>